<dbReference type="InterPro" id="IPR001264">
    <property type="entry name" value="Glyco_trans_51"/>
</dbReference>
<dbReference type="STRING" id="335543.Sfum_2226"/>
<evidence type="ECO:0000259" key="13">
    <source>
        <dbReference type="Pfam" id="PF00912"/>
    </source>
</evidence>
<dbReference type="eggNOG" id="COG4953">
    <property type="taxonomic scope" value="Bacteria"/>
</dbReference>
<dbReference type="EMBL" id="CP000478">
    <property type="protein sequence ID" value="ABK17908.1"/>
    <property type="molecule type" value="Genomic_DNA"/>
</dbReference>
<organism evidence="15 16">
    <name type="scientific">Syntrophobacter fumaroxidans (strain DSM 10017 / MPOB)</name>
    <dbReference type="NCBI Taxonomy" id="335543"/>
    <lineage>
        <taxon>Bacteria</taxon>
        <taxon>Pseudomonadati</taxon>
        <taxon>Thermodesulfobacteriota</taxon>
        <taxon>Syntrophobacteria</taxon>
        <taxon>Syntrophobacterales</taxon>
        <taxon>Syntrophobacteraceae</taxon>
        <taxon>Syntrophobacter</taxon>
    </lineage>
</organism>
<accession>A0LKF6</accession>
<dbReference type="InterPro" id="IPR050396">
    <property type="entry name" value="Glycosyltr_51/Transpeptidase"/>
</dbReference>
<evidence type="ECO:0000313" key="15">
    <source>
        <dbReference type="EMBL" id="ABK17908.1"/>
    </source>
</evidence>
<dbReference type="AlphaFoldDB" id="A0LKF6"/>
<keyword evidence="9" id="KW-0511">Multifunctional enzyme</keyword>
<dbReference type="Proteomes" id="UP000001784">
    <property type="component" value="Chromosome"/>
</dbReference>
<dbReference type="NCBIfam" id="TIGR02073">
    <property type="entry name" value="PBP_1c"/>
    <property type="match status" value="1"/>
</dbReference>
<evidence type="ECO:0000256" key="5">
    <source>
        <dbReference type="ARBA" id="ARBA00022670"/>
    </source>
</evidence>
<comment type="similarity">
    <text evidence="2">In the C-terminal section; belongs to the transpeptidase family.</text>
</comment>
<evidence type="ECO:0000256" key="1">
    <source>
        <dbReference type="ARBA" id="ARBA00004752"/>
    </source>
</evidence>
<keyword evidence="16" id="KW-1185">Reference proteome</keyword>
<comment type="pathway">
    <text evidence="1">Cell wall biogenesis; peptidoglycan biosynthesis.</text>
</comment>
<dbReference type="InterPro" id="IPR023346">
    <property type="entry name" value="Lysozyme-like_dom_sf"/>
</dbReference>
<dbReference type="GO" id="GO:0008658">
    <property type="term" value="F:penicillin binding"/>
    <property type="evidence" value="ECO:0007669"/>
    <property type="project" value="InterPro"/>
</dbReference>
<keyword evidence="7 15" id="KW-0808">Transferase</keyword>
<dbReference type="InterPro" id="IPR009647">
    <property type="entry name" value="PBP_C"/>
</dbReference>
<evidence type="ECO:0000259" key="14">
    <source>
        <dbReference type="Pfam" id="PF06832"/>
    </source>
</evidence>
<dbReference type="Pfam" id="PF00912">
    <property type="entry name" value="Transgly"/>
    <property type="match status" value="1"/>
</dbReference>
<proteinExistence type="inferred from homology"/>
<evidence type="ECO:0000256" key="11">
    <source>
        <dbReference type="ARBA" id="ARBA00049902"/>
    </source>
</evidence>
<dbReference type="KEGG" id="sfu:Sfum_2226"/>
<keyword evidence="4" id="KW-0121">Carboxypeptidase</keyword>
<dbReference type="PANTHER" id="PTHR32282">
    <property type="entry name" value="BINDING PROTEIN TRANSPEPTIDASE, PUTATIVE-RELATED"/>
    <property type="match status" value="1"/>
</dbReference>
<evidence type="ECO:0000256" key="8">
    <source>
        <dbReference type="ARBA" id="ARBA00022801"/>
    </source>
</evidence>
<dbReference type="FunCoup" id="A0LKF6">
    <property type="interactions" value="103"/>
</dbReference>
<dbReference type="OrthoDB" id="9766909at2"/>
<dbReference type="InterPro" id="IPR011815">
    <property type="entry name" value="PBP_1c"/>
</dbReference>
<dbReference type="CAZy" id="GT51">
    <property type="family name" value="Glycosyltransferase Family 51"/>
</dbReference>
<keyword evidence="8" id="KW-0378">Hydrolase</keyword>
<dbReference type="SUPFAM" id="SSF56601">
    <property type="entry name" value="beta-lactamase/transpeptidase-like"/>
    <property type="match status" value="1"/>
</dbReference>
<dbReference type="SUPFAM" id="SSF53955">
    <property type="entry name" value="Lysozyme-like"/>
    <property type="match status" value="1"/>
</dbReference>
<feature type="domain" description="Penicillin-binding protein transpeptidase" evidence="12">
    <location>
        <begin position="323"/>
        <end position="550"/>
    </location>
</feature>
<dbReference type="Gene3D" id="3.40.710.10">
    <property type="entry name" value="DD-peptidase/beta-lactamase superfamily"/>
    <property type="match status" value="1"/>
</dbReference>
<evidence type="ECO:0000313" key="16">
    <source>
        <dbReference type="Proteomes" id="UP000001784"/>
    </source>
</evidence>
<dbReference type="Pfam" id="PF00905">
    <property type="entry name" value="Transpeptidase"/>
    <property type="match status" value="1"/>
</dbReference>
<evidence type="ECO:0000256" key="7">
    <source>
        <dbReference type="ARBA" id="ARBA00022679"/>
    </source>
</evidence>
<evidence type="ECO:0000256" key="2">
    <source>
        <dbReference type="ARBA" id="ARBA00007090"/>
    </source>
</evidence>
<dbReference type="PANTHER" id="PTHR32282:SF15">
    <property type="entry name" value="PENICILLIN-BINDING PROTEIN 1C"/>
    <property type="match status" value="1"/>
</dbReference>
<dbReference type="Pfam" id="PF06832">
    <property type="entry name" value="BiPBP_C"/>
    <property type="match status" value="1"/>
</dbReference>
<dbReference type="InParanoid" id="A0LKF6"/>
<feature type="domain" description="Glycosyl transferase family 51" evidence="13">
    <location>
        <begin position="74"/>
        <end position="236"/>
    </location>
</feature>
<feature type="domain" description="Penicillin-binding C-terminal" evidence="14">
    <location>
        <begin position="664"/>
        <end position="734"/>
    </location>
</feature>
<dbReference type="InterPro" id="IPR012338">
    <property type="entry name" value="Beta-lactam/transpept-like"/>
</dbReference>
<comment type="catalytic activity">
    <reaction evidence="11">
        <text>[GlcNAc-(1-&gt;4)-Mur2Ac(oyl-L-Ala-gamma-D-Glu-L-Lys-D-Ala-D-Ala)](n)-di-trans,octa-cis-undecaprenyl diphosphate + beta-D-GlcNAc-(1-&gt;4)-Mur2Ac(oyl-L-Ala-gamma-D-Glu-L-Lys-D-Ala-D-Ala)-di-trans,octa-cis-undecaprenyl diphosphate = [GlcNAc-(1-&gt;4)-Mur2Ac(oyl-L-Ala-gamma-D-Glu-L-Lys-D-Ala-D-Ala)](n+1)-di-trans,octa-cis-undecaprenyl diphosphate + di-trans,octa-cis-undecaprenyl diphosphate + H(+)</text>
        <dbReference type="Rhea" id="RHEA:23708"/>
        <dbReference type="Rhea" id="RHEA-COMP:9602"/>
        <dbReference type="Rhea" id="RHEA-COMP:9603"/>
        <dbReference type="ChEBI" id="CHEBI:15378"/>
        <dbReference type="ChEBI" id="CHEBI:58405"/>
        <dbReference type="ChEBI" id="CHEBI:60033"/>
        <dbReference type="ChEBI" id="CHEBI:78435"/>
        <dbReference type="EC" id="2.4.99.28"/>
    </reaction>
</comment>
<evidence type="ECO:0000256" key="10">
    <source>
        <dbReference type="ARBA" id="ARBA00044770"/>
    </source>
</evidence>
<name>A0LKF6_SYNFM</name>
<evidence type="ECO:0000256" key="6">
    <source>
        <dbReference type="ARBA" id="ARBA00022676"/>
    </source>
</evidence>
<dbReference type="EC" id="2.4.99.28" evidence="10"/>
<evidence type="ECO:0000256" key="9">
    <source>
        <dbReference type="ARBA" id="ARBA00023268"/>
    </source>
</evidence>
<dbReference type="GO" id="GO:0006508">
    <property type="term" value="P:proteolysis"/>
    <property type="evidence" value="ECO:0007669"/>
    <property type="project" value="UniProtKB-KW"/>
</dbReference>
<dbReference type="GO" id="GO:0030288">
    <property type="term" value="C:outer membrane-bounded periplasmic space"/>
    <property type="evidence" value="ECO:0007669"/>
    <property type="project" value="TreeGrafter"/>
</dbReference>
<reference evidence="15 16" key="1">
    <citation type="submission" date="2006-10" db="EMBL/GenBank/DDBJ databases">
        <title>Complete sequence of Syntrophobacter fumaroxidans MPOB.</title>
        <authorList>
            <consortium name="US DOE Joint Genome Institute"/>
            <person name="Copeland A."/>
            <person name="Lucas S."/>
            <person name="Lapidus A."/>
            <person name="Barry K."/>
            <person name="Detter J.C."/>
            <person name="Glavina del Rio T."/>
            <person name="Hammon N."/>
            <person name="Israni S."/>
            <person name="Pitluck S."/>
            <person name="Goltsman E.G."/>
            <person name="Martinez M."/>
            <person name="Schmutz J."/>
            <person name="Larimer F."/>
            <person name="Land M."/>
            <person name="Hauser L."/>
            <person name="Kyrpides N."/>
            <person name="Kim E."/>
            <person name="Boone D.R."/>
            <person name="Brockman F."/>
            <person name="Culley D."/>
            <person name="Ferry J."/>
            <person name="Gunsalus R."/>
            <person name="McInerney M.J."/>
            <person name="Morrison M."/>
            <person name="Plugge C."/>
            <person name="Rohlin L."/>
            <person name="Scholten J."/>
            <person name="Sieber J."/>
            <person name="Stams A.J.M."/>
            <person name="Worm P."/>
            <person name="Henstra A.M."/>
            <person name="Richardson P."/>
        </authorList>
    </citation>
    <scope>NUCLEOTIDE SEQUENCE [LARGE SCALE GENOMIC DNA]</scope>
    <source>
        <strain evidence="16">DSM 10017 / MPOB</strain>
    </source>
</reference>
<comment type="similarity">
    <text evidence="3">In the N-terminal section; belongs to the glycosyltransferase 51 family.</text>
</comment>
<dbReference type="InterPro" id="IPR036950">
    <property type="entry name" value="PBP_transglycosylase"/>
</dbReference>
<evidence type="ECO:0000259" key="12">
    <source>
        <dbReference type="Pfam" id="PF00905"/>
    </source>
</evidence>
<protein>
    <recommendedName>
        <fullName evidence="10">peptidoglycan glycosyltransferase</fullName>
        <ecNumber evidence="10">2.4.99.28</ecNumber>
    </recommendedName>
</protein>
<sequence length="759" mass="83422" precursor="true">MTLKGSEVSSRRSRLLAGLLACLALGAAGTLLLAWKTVRDLRPPPESLSLGDAPVRKMKILDRSGIPLSVTYINHWNLHDALPLRDVPELLRQAFITSEDKRFFEHHGVDWQARGHALWQNVKALKAVRGASTITEQTVRMLHPRPRTLWSRWLEGIEAYRLERRFSKAEILEFYLNQVPYAHRRRGVVQAARLYFDRDPDTLSVREMLALAVVVRAPSSFDLRRGGRGVDGAVRRLAANMKRRGTLTEDQYRSAVEDRIELREARPPVDATHFVQHLHRAGAEGAAFGSTLVTTLDAALQERVRHILGSRLRDLRSSAIGNGAVLVVDHRSDEVLAWVNGGAMAEDAPGAWIDGVTTPRQPGSTLKPFLYALALEMGWTPATLIDDSPVAQAVGSGLHNFHNYSRTYYGPLRLREALANSLNVPAIRAIQFTGTERFLGRLRLLGFQSLAQPADFYGQGLALGDGEVSLFELVRAYAVLARQGEYRPLRTTRAPVTVSEPPRRVFAATTAALIGDILSDPQARRLEFGDGNLLRLPVQTAVKTGTSTDHRDSWIVGFSSRYTVGVWMGNLDRGPTKGVTGLAGPGLVLRAVFAELNRYGDAAPLPPCPGLAMATICAESGLPAGPNCPGLQEWFEPGTVPTGVCSIHERPGRRDSGGVVVEANRSRELRLQQPTPGLRLAMDPRIPDELEAFPFKVPERPPPSRIEWLVDGEVIGATGPGVCQFAWPLSRGAHLARARVWRADAPGAEETPEVRFTVE</sequence>
<dbReference type="Gene3D" id="1.10.3810.10">
    <property type="entry name" value="Biosynthetic peptidoglycan transglycosylase-like"/>
    <property type="match status" value="1"/>
</dbReference>
<dbReference type="HOGENOM" id="CLU_006354_7_1_7"/>
<keyword evidence="5" id="KW-0645">Protease</keyword>
<dbReference type="GO" id="GO:0009252">
    <property type="term" value="P:peptidoglycan biosynthetic process"/>
    <property type="evidence" value="ECO:0007669"/>
    <property type="project" value="UniProtKB-UniPathway"/>
</dbReference>
<gene>
    <name evidence="15" type="ordered locus">Sfum_2226</name>
</gene>
<evidence type="ECO:0000256" key="3">
    <source>
        <dbReference type="ARBA" id="ARBA00007739"/>
    </source>
</evidence>
<dbReference type="GO" id="GO:0008955">
    <property type="term" value="F:peptidoglycan glycosyltransferase activity"/>
    <property type="evidence" value="ECO:0007669"/>
    <property type="project" value="UniProtKB-EC"/>
</dbReference>
<evidence type="ECO:0000256" key="4">
    <source>
        <dbReference type="ARBA" id="ARBA00022645"/>
    </source>
</evidence>
<dbReference type="GO" id="GO:0004180">
    <property type="term" value="F:carboxypeptidase activity"/>
    <property type="evidence" value="ECO:0007669"/>
    <property type="project" value="UniProtKB-KW"/>
</dbReference>
<dbReference type="InterPro" id="IPR001460">
    <property type="entry name" value="PCN-bd_Tpept"/>
</dbReference>
<keyword evidence="6" id="KW-0328">Glycosyltransferase</keyword>
<dbReference type="UniPathway" id="UPA00219"/>